<evidence type="ECO:0000256" key="4">
    <source>
        <dbReference type="SAM" id="MobiDB-lite"/>
    </source>
</evidence>
<comment type="similarity">
    <text evidence="1">Belongs to the universal stress protein A family.</text>
</comment>
<evidence type="ECO:0000313" key="7">
    <source>
        <dbReference type="Proteomes" id="UP001143463"/>
    </source>
</evidence>
<evidence type="ECO:0000256" key="1">
    <source>
        <dbReference type="ARBA" id="ARBA00008791"/>
    </source>
</evidence>
<organism evidence="6 7">
    <name type="scientific">Pseudonocardia halophobica</name>
    <dbReference type="NCBI Taxonomy" id="29401"/>
    <lineage>
        <taxon>Bacteria</taxon>
        <taxon>Bacillati</taxon>
        <taxon>Actinomycetota</taxon>
        <taxon>Actinomycetes</taxon>
        <taxon>Pseudonocardiales</taxon>
        <taxon>Pseudonocardiaceae</taxon>
        <taxon>Pseudonocardia</taxon>
    </lineage>
</organism>
<dbReference type="Proteomes" id="UP001143463">
    <property type="component" value="Unassembled WGS sequence"/>
</dbReference>
<dbReference type="PRINTS" id="PR01438">
    <property type="entry name" value="UNVRSLSTRESS"/>
</dbReference>
<gene>
    <name evidence="6" type="primary">TB31.7</name>
    <name evidence="6" type="ORF">GCM10017577_06620</name>
</gene>
<evidence type="ECO:0000313" key="6">
    <source>
        <dbReference type="EMBL" id="GLL09522.1"/>
    </source>
</evidence>
<dbReference type="RefSeq" id="WP_051736643.1">
    <property type="nucleotide sequence ID" value="NZ_BAAAUZ010000013.1"/>
</dbReference>
<reference evidence="6" key="2">
    <citation type="submission" date="2023-01" db="EMBL/GenBank/DDBJ databases">
        <authorList>
            <person name="Sun Q."/>
            <person name="Evtushenko L."/>
        </authorList>
    </citation>
    <scope>NUCLEOTIDE SEQUENCE</scope>
    <source>
        <strain evidence="6">VKM Ac-1069</strain>
    </source>
</reference>
<feature type="region of interest" description="Disordered" evidence="4">
    <location>
        <begin position="298"/>
        <end position="324"/>
    </location>
</feature>
<dbReference type="InterPro" id="IPR006015">
    <property type="entry name" value="Universal_stress_UspA"/>
</dbReference>
<protein>
    <submittedName>
        <fullName evidence="6">Universal stress protein</fullName>
    </submittedName>
</protein>
<dbReference type="GO" id="GO:0005524">
    <property type="term" value="F:ATP binding"/>
    <property type="evidence" value="ECO:0007669"/>
    <property type="project" value="UniProtKB-KW"/>
</dbReference>
<evidence type="ECO:0000256" key="2">
    <source>
        <dbReference type="ARBA" id="ARBA00022741"/>
    </source>
</evidence>
<feature type="domain" description="UspA" evidence="5">
    <location>
        <begin position="17"/>
        <end position="150"/>
    </location>
</feature>
<dbReference type="Gene3D" id="3.40.50.620">
    <property type="entry name" value="HUPs"/>
    <property type="match status" value="2"/>
</dbReference>
<feature type="compositionally biased region" description="Low complexity" evidence="4">
    <location>
        <begin position="307"/>
        <end position="324"/>
    </location>
</feature>
<sequence length="324" mass="33510">MVERAVREPALSPAPAVVVGIDGSRSAIDAATWAAREADRRGAVLRLIEVVEWQADATDHPEAADAAERSRSLRRHAARRHVDRAAEHAGFLVPEARIIRQVIEGAPADVLGRASDEADLVVIGGPVGGWSGTLLGLALAARSSCPLVFVEHIGHSRPDGPVVVGVDGSPGGDAALRVALHEAREREVPLEIVHAWSDTPLDPSLTPSVDFAAFAPDVRAALDERVAPWVGAFPEVEVRHAIARDRPEAMLAEASQGAHLLVVGGSGRHEHVGLALGEVARRVVLLAHCPVAVVGPRWRGPGGGARAGSADPAGAAPGAAGTAG</sequence>
<dbReference type="InterPro" id="IPR006016">
    <property type="entry name" value="UspA"/>
</dbReference>
<dbReference type="EMBL" id="BSFQ01000002">
    <property type="protein sequence ID" value="GLL09522.1"/>
    <property type="molecule type" value="Genomic_DNA"/>
</dbReference>
<keyword evidence="2" id="KW-0547">Nucleotide-binding</keyword>
<evidence type="ECO:0000256" key="3">
    <source>
        <dbReference type="ARBA" id="ARBA00022840"/>
    </source>
</evidence>
<feature type="domain" description="UspA" evidence="5">
    <location>
        <begin position="161"/>
        <end position="294"/>
    </location>
</feature>
<dbReference type="PANTHER" id="PTHR46268:SF27">
    <property type="entry name" value="UNIVERSAL STRESS PROTEIN RV2623"/>
    <property type="match status" value="1"/>
</dbReference>
<dbReference type="Pfam" id="PF00582">
    <property type="entry name" value="Usp"/>
    <property type="match status" value="2"/>
</dbReference>
<proteinExistence type="inferred from homology"/>
<dbReference type="SUPFAM" id="SSF52402">
    <property type="entry name" value="Adenine nucleotide alpha hydrolases-like"/>
    <property type="match status" value="2"/>
</dbReference>
<evidence type="ECO:0000259" key="5">
    <source>
        <dbReference type="Pfam" id="PF00582"/>
    </source>
</evidence>
<name>A0A9W6NUN6_9PSEU</name>
<keyword evidence="7" id="KW-1185">Reference proteome</keyword>
<comment type="caution">
    <text evidence="6">The sequence shown here is derived from an EMBL/GenBank/DDBJ whole genome shotgun (WGS) entry which is preliminary data.</text>
</comment>
<reference evidence="6" key="1">
    <citation type="journal article" date="2014" name="Int. J. Syst. Evol. Microbiol.">
        <title>Complete genome sequence of Corynebacterium casei LMG S-19264T (=DSM 44701T), isolated from a smear-ripened cheese.</title>
        <authorList>
            <consortium name="US DOE Joint Genome Institute (JGI-PGF)"/>
            <person name="Walter F."/>
            <person name="Albersmeier A."/>
            <person name="Kalinowski J."/>
            <person name="Ruckert C."/>
        </authorList>
    </citation>
    <scope>NUCLEOTIDE SEQUENCE</scope>
    <source>
        <strain evidence="6">VKM Ac-1069</strain>
    </source>
</reference>
<accession>A0A9W6NUN6</accession>
<dbReference type="InterPro" id="IPR014729">
    <property type="entry name" value="Rossmann-like_a/b/a_fold"/>
</dbReference>
<keyword evidence="3" id="KW-0067">ATP-binding</keyword>
<dbReference type="PANTHER" id="PTHR46268">
    <property type="entry name" value="STRESS RESPONSE PROTEIN NHAX"/>
    <property type="match status" value="1"/>
</dbReference>
<dbReference type="AlphaFoldDB" id="A0A9W6NUN6"/>